<organism evidence="2 3">
    <name type="scientific">Mesorhizobium escarrei</name>
    <dbReference type="NCBI Taxonomy" id="666018"/>
    <lineage>
        <taxon>Bacteria</taxon>
        <taxon>Pseudomonadati</taxon>
        <taxon>Pseudomonadota</taxon>
        <taxon>Alphaproteobacteria</taxon>
        <taxon>Hyphomicrobiales</taxon>
        <taxon>Phyllobacteriaceae</taxon>
        <taxon>Mesorhizobium</taxon>
    </lineage>
</organism>
<comment type="caution">
    <text evidence="2">The sequence shown here is derived from an EMBL/GenBank/DDBJ whole genome shotgun (WGS) entry which is preliminary data.</text>
</comment>
<evidence type="ECO:0000313" key="3">
    <source>
        <dbReference type="Proteomes" id="UP001153050"/>
    </source>
</evidence>
<evidence type="ECO:0000256" key="1">
    <source>
        <dbReference type="SAM" id="MobiDB-lite"/>
    </source>
</evidence>
<feature type="compositionally biased region" description="Basic and acidic residues" evidence="1">
    <location>
        <begin position="66"/>
        <end position="83"/>
    </location>
</feature>
<name>A0ABN8JBM7_9HYPH</name>
<evidence type="ECO:0000313" key="2">
    <source>
        <dbReference type="EMBL" id="CAH2395490.1"/>
    </source>
</evidence>
<proteinExistence type="predicted"/>
<dbReference type="EMBL" id="CAKXZT010000013">
    <property type="protein sequence ID" value="CAH2395490.1"/>
    <property type="molecule type" value="Genomic_DNA"/>
</dbReference>
<protein>
    <submittedName>
        <fullName evidence="2">Uncharacterized protein</fullName>
    </submittedName>
</protein>
<keyword evidence="3" id="KW-1185">Reference proteome</keyword>
<accession>A0ABN8JBM7</accession>
<feature type="region of interest" description="Disordered" evidence="1">
    <location>
        <begin position="52"/>
        <end position="83"/>
    </location>
</feature>
<sequence>MTGLMRRALGYGFMHVVIAKPLHTFARHALGVGKFPAARIIRELVAGRRGYRTPSSLGRLAPTPAGDDHANCEESRESDNQGS</sequence>
<reference evidence="2 3" key="1">
    <citation type="submission" date="2022-03" db="EMBL/GenBank/DDBJ databases">
        <authorList>
            <person name="Brunel B."/>
        </authorList>
    </citation>
    <scope>NUCLEOTIDE SEQUENCE [LARGE SCALE GENOMIC DNA]</scope>
    <source>
        <strain evidence="2">STM5069sample</strain>
    </source>
</reference>
<gene>
    <name evidence="2" type="ORF">MES5069_110040</name>
</gene>
<dbReference type="Proteomes" id="UP001153050">
    <property type="component" value="Unassembled WGS sequence"/>
</dbReference>